<gene>
    <name evidence="3" type="ORF">EV700_0205</name>
</gene>
<dbReference type="Gene3D" id="3.40.220.10">
    <property type="entry name" value="Leucine Aminopeptidase, subunit E, domain 1"/>
    <property type="match status" value="1"/>
</dbReference>
<name>A0A4Q7ZAW7_9GAMM</name>
<feature type="domain" description="Macro" evidence="2">
    <location>
        <begin position="1"/>
        <end position="161"/>
    </location>
</feature>
<dbReference type="OrthoDB" id="9780211at2"/>
<organism evidence="3 4">
    <name type="scientific">Fluviicoccus keumensis</name>
    <dbReference type="NCBI Taxonomy" id="1435465"/>
    <lineage>
        <taxon>Bacteria</taxon>
        <taxon>Pseudomonadati</taxon>
        <taxon>Pseudomonadota</taxon>
        <taxon>Gammaproteobacteria</taxon>
        <taxon>Moraxellales</taxon>
        <taxon>Moraxellaceae</taxon>
        <taxon>Fluviicoccus</taxon>
    </lineage>
</organism>
<dbReference type="SMART" id="SM00506">
    <property type="entry name" value="A1pp"/>
    <property type="match status" value="1"/>
</dbReference>
<dbReference type="GO" id="GO:0140291">
    <property type="term" value="P:peptidyl-glutamate ADP-deribosylation"/>
    <property type="evidence" value="ECO:0007669"/>
    <property type="project" value="TreeGrafter"/>
</dbReference>
<reference evidence="3 4" key="1">
    <citation type="submission" date="2019-02" db="EMBL/GenBank/DDBJ databases">
        <title>Genomic Encyclopedia of Type Strains, Phase IV (KMG-IV): sequencing the most valuable type-strain genomes for metagenomic binning, comparative biology and taxonomic classification.</title>
        <authorList>
            <person name="Goeker M."/>
        </authorList>
    </citation>
    <scope>NUCLEOTIDE SEQUENCE [LARGE SCALE GENOMIC DNA]</scope>
    <source>
        <strain evidence="3 4">DSM 105135</strain>
    </source>
</reference>
<dbReference type="PANTHER" id="PTHR12521:SF0">
    <property type="entry name" value="ADP-RIBOSE GLYCOHYDROLASE OARD1"/>
    <property type="match status" value="1"/>
</dbReference>
<comment type="catalytic activity">
    <reaction evidence="1">
        <text>an N-(ADP-alpha-D-ribosyl)-thymidine in DNA + H2O = a thymidine in DNA + ADP-D-ribose</text>
        <dbReference type="Rhea" id="RHEA:71655"/>
        <dbReference type="Rhea" id="RHEA-COMP:13556"/>
        <dbReference type="Rhea" id="RHEA-COMP:18051"/>
        <dbReference type="ChEBI" id="CHEBI:15377"/>
        <dbReference type="ChEBI" id="CHEBI:57967"/>
        <dbReference type="ChEBI" id="CHEBI:137386"/>
        <dbReference type="ChEBI" id="CHEBI:191199"/>
    </reaction>
    <physiologicalReaction direction="left-to-right" evidence="1">
        <dbReference type="Rhea" id="RHEA:71656"/>
    </physiologicalReaction>
</comment>
<evidence type="ECO:0000256" key="1">
    <source>
        <dbReference type="ARBA" id="ARBA00035885"/>
    </source>
</evidence>
<dbReference type="Pfam" id="PF01661">
    <property type="entry name" value="Macro"/>
    <property type="match status" value="1"/>
</dbReference>
<comment type="caution">
    <text evidence="3">The sequence shown here is derived from an EMBL/GenBank/DDBJ whole genome shotgun (WGS) entry which is preliminary data.</text>
</comment>
<dbReference type="InterPro" id="IPR050892">
    <property type="entry name" value="ADP-ribose_metab_enzymes"/>
</dbReference>
<dbReference type="RefSeq" id="WP_130410506.1">
    <property type="nucleotide sequence ID" value="NZ_SHKX01000010.1"/>
</dbReference>
<evidence type="ECO:0000313" key="3">
    <source>
        <dbReference type="EMBL" id="RZU47251.1"/>
    </source>
</evidence>
<dbReference type="AlphaFoldDB" id="A0A4Q7ZAW7"/>
<protein>
    <submittedName>
        <fullName evidence="3">O-acetyl-ADP-ribose deacetylase (Regulator of RNase III)</fullName>
    </submittedName>
</protein>
<dbReference type="PANTHER" id="PTHR12521">
    <property type="entry name" value="PROTEIN C6ORF130"/>
    <property type="match status" value="1"/>
</dbReference>
<dbReference type="EMBL" id="SHKX01000010">
    <property type="protein sequence ID" value="RZU47251.1"/>
    <property type="molecule type" value="Genomic_DNA"/>
</dbReference>
<dbReference type="SUPFAM" id="SSF52949">
    <property type="entry name" value="Macro domain-like"/>
    <property type="match status" value="1"/>
</dbReference>
<proteinExistence type="predicted"/>
<accession>A0A4Q7ZAW7</accession>
<keyword evidence="4" id="KW-1185">Reference proteome</keyword>
<dbReference type="InterPro" id="IPR002589">
    <property type="entry name" value="Macro_dom"/>
</dbReference>
<dbReference type="InterPro" id="IPR043472">
    <property type="entry name" value="Macro_dom-like"/>
</dbReference>
<sequence>MIIEVSGDILLSNAQVIAHGIAPNDDFAVGLAHSLRENWPSLYKDFRHYCQTQHPKAGTLWSWMGSDGKVVVNLLTQEAAYDHGQKPGRATTAHVNHALKELHKLIESEKFSSVALPRLSTGVGGLDWDEVYPLIQQHLGSLSIPVYVYTTYHKGQKANEA</sequence>
<evidence type="ECO:0000313" key="4">
    <source>
        <dbReference type="Proteomes" id="UP000292423"/>
    </source>
</evidence>
<dbReference type="PROSITE" id="PS51154">
    <property type="entry name" value="MACRO"/>
    <property type="match status" value="1"/>
</dbReference>
<dbReference type="Proteomes" id="UP000292423">
    <property type="component" value="Unassembled WGS sequence"/>
</dbReference>
<evidence type="ECO:0000259" key="2">
    <source>
        <dbReference type="PROSITE" id="PS51154"/>
    </source>
</evidence>